<comment type="subcellular location">
    <subcellularLocation>
        <location evidence="1">Cell membrane</location>
        <topology evidence="1">Lipid-anchor</topology>
        <topology evidence="1">GPI-anchor</topology>
        <orientation evidence="1">Extracellular side</orientation>
    </subcellularLocation>
</comment>
<accession>A0ABM3GXC6</accession>
<keyword evidence="7" id="KW-0862">Zinc</keyword>
<keyword evidence="3" id="KW-0449">Lipoprotein</keyword>
<keyword evidence="3" id="KW-0336">GPI-anchor</keyword>
<dbReference type="Gene3D" id="3.40.390.10">
    <property type="entry name" value="Collagenase (Catalytic Domain)"/>
    <property type="match status" value="1"/>
</dbReference>
<keyword evidence="3" id="KW-0325">Glycoprotein</keyword>
<evidence type="ECO:0000313" key="11">
    <source>
        <dbReference type="RefSeq" id="XP_048129013.1"/>
    </source>
</evidence>
<dbReference type="CDD" id="cd04278">
    <property type="entry name" value="ZnMc_MMP"/>
    <property type="match status" value="1"/>
</dbReference>
<evidence type="ECO:0000256" key="7">
    <source>
        <dbReference type="ARBA" id="ARBA00022833"/>
    </source>
</evidence>
<dbReference type="InterPro" id="IPR001818">
    <property type="entry name" value="Pept_M10_metallopeptidase"/>
</dbReference>
<dbReference type="Pfam" id="PF01471">
    <property type="entry name" value="PG_binding_1"/>
    <property type="match status" value="1"/>
</dbReference>
<dbReference type="Proteomes" id="UP000827889">
    <property type="component" value="Chromosome 11"/>
</dbReference>
<dbReference type="GeneID" id="115757488"/>
<dbReference type="InterPro" id="IPR033739">
    <property type="entry name" value="M10A_MMP"/>
</dbReference>
<keyword evidence="10" id="KW-1185">Reference proteome</keyword>
<protein>
    <submittedName>
        <fullName evidence="11">Metalloendoproteinase 1-like</fullName>
    </submittedName>
</protein>
<gene>
    <name evidence="11" type="primary">LOC115757488</name>
</gene>
<dbReference type="InterPro" id="IPR002477">
    <property type="entry name" value="Peptidoglycan-bd-like"/>
</dbReference>
<reference evidence="11" key="1">
    <citation type="submission" date="2025-08" db="UniProtKB">
        <authorList>
            <consortium name="RefSeq"/>
        </authorList>
    </citation>
    <scope>IDENTIFICATION</scope>
    <source>
        <tissue evidence="11">Leaf</tissue>
    </source>
</reference>
<dbReference type="SUPFAM" id="SSF55486">
    <property type="entry name" value="Metalloproteases ('zincins'), catalytic domain"/>
    <property type="match status" value="1"/>
</dbReference>
<keyword evidence="5" id="KW-0479">Metal-binding</keyword>
<proteinExistence type="inferred from homology"/>
<dbReference type="InterPro" id="IPR036365">
    <property type="entry name" value="PGBD-like_sf"/>
</dbReference>
<evidence type="ECO:0000256" key="8">
    <source>
        <dbReference type="ARBA" id="ARBA00023049"/>
    </source>
</evidence>
<dbReference type="InterPro" id="IPR021190">
    <property type="entry name" value="Pept_M10A"/>
</dbReference>
<dbReference type="PRINTS" id="PR00138">
    <property type="entry name" value="MATRIXIN"/>
</dbReference>
<name>A0ABM3GXC6_9MYRT</name>
<dbReference type="PANTHER" id="PTHR10201:SF268">
    <property type="entry name" value="PEPTIDASE METALLOPEPTIDASE DOMAIN-CONTAINING PROTEIN"/>
    <property type="match status" value="1"/>
</dbReference>
<evidence type="ECO:0000256" key="5">
    <source>
        <dbReference type="ARBA" id="ARBA00022723"/>
    </source>
</evidence>
<evidence type="ECO:0000256" key="3">
    <source>
        <dbReference type="ARBA" id="ARBA00022622"/>
    </source>
</evidence>
<keyword evidence="4" id="KW-0645">Protease</keyword>
<dbReference type="PANTHER" id="PTHR10201">
    <property type="entry name" value="MATRIX METALLOPROTEINASE"/>
    <property type="match status" value="1"/>
</dbReference>
<organism evidence="10 11">
    <name type="scientific">Rhodamnia argentea</name>
    <dbReference type="NCBI Taxonomy" id="178133"/>
    <lineage>
        <taxon>Eukaryota</taxon>
        <taxon>Viridiplantae</taxon>
        <taxon>Streptophyta</taxon>
        <taxon>Embryophyta</taxon>
        <taxon>Tracheophyta</taxon>
        <taxon>Spermatophyta</taxon>
        <taxon>Magnoliopsida</taxon>
        <taxon>eudicotyledons</taxon>
        <taxon>Gunneridae</taxon>
        <taxon>Pentapetalae</taxon>
        <taxon>rosids</taxon>
        <taxon>malvids</taxon>
        <taxon>Myrtales</taxon>
        <taxon>Myrtaceae</taxon>
        <taxon>Myrtoideae</taxon>
        <taxon>Myrteae</taxon>
        <taxon>Australasian group</taxon>
        <taxon>Rhodamnia</taxon>
    </lineage>
</organism>
<sequence>MAPRISSSFVSILVPFIAIQPSATHSRNLNAPDPSLTHFQSLEGTLKGQTKQGIKEVKRYLRAFGYLDHKEDENHVALVDDKFNDTLEAALRSYQRFYCLKVTGDLDAGTMMQMSVPRCGIGCLTKPLLTYAFNSLPKDISPELSKGACWRAFNRWSHVSAFTFEEAPAREPSDIAIGFYSGDHGDYYPFDGPSRVLAHAFGPTDGRFHGDADEKWSINPGSNQFDLEMVALHEVGHLLGLGHREDPSAVMYPLIPRGATKRNLQQDDIDGIHALYPAE</sequence>
<dbReference type="SUPFAM" id="SSF47090">
    <property type="entry name" value="PGBD-like"/>
    <property type="match status" value="1"/>
</dbReference>
<evidence type="ECO:0000256" key="2">
    <source>
        <dbReference type="ARBA" id="ARBA00009614"/>
    </source>
</evidence>
<keyword evidence="6" id="KW-0378">Hydrolase</keyword>
<evidence type="ECO:0000259" key="9">
    <source>
        <dbReference type="SMART" id="SM00235"/>
    </source>
</evidence>
<dbReference type="SMART" id="SM00235">
    <property type="entry name" value="ZnMc"/>
    <property type="match status" value="1"/>
</dbReference>
<feature type="domain" description="Peptidase metallopeptidase" evidence="9">
    <location>
        <begin position="120"/>
        <end position="278"/>
    </location>
</feature>
<dbReference type="Pfam" id="PF00413">
    <property type="entry name" value="Peptidase_M10"/>
    <property type="match status" value="1"/>
</dbReference>
<evidence type="ECO:0000256" key="6">
    <source>
        <dbReference type="ARBA" id="ARBA00022801"/>
    </source>
</evidence>
<comment type="similarity">
    <text evidence="2">Belongs to the peptidase M10A family. Matrix metalloproteinases (MMPs) subfamily.</text>
</comment>
<evidence type="ECO:0000313" key="10">
    <source>
        <dbReference type="Proteomes" id="UP000827889"/>
    </source>
</evidence>
<dbReference type="RefSeq" id="XP_048129013.1">
    <property type="nucleotide sequence ID" value="XM_048273056.1"/>
</dbReference>
<keyword evidence="3" id="KW-0472">Membrane</keyword>
<dbReference type="InterPro" id="IPR024079">
    <property type="entry name" value="MetalloPept_cat_dom_sf"/>
</dbReference>
<keyword evidence="8" id="KW-0482">Metalloprotease</keyword>
<evidence type="ECO:0000256" key="1">
    <source>
        <dbReference type="ARBA" id="ARBA00004471"/>
    </source>
</evidence>
<dbReference type="InterPro" id="IPR006026">
    <property type="entry name" value="Peptidase_Metallo"/>
</dbReference>
<evidence type="ECO:0000256" key="4">
    <source>
        <dbReference type="ARBA" id="ARBA00022670"/>
    </source>
</evidence>